<feature type="transmembrane region" description="Helical" evidence="2">
    <location>
        <begin position="294"/>
        <end position="317"/>
    </location>
</feature>
<keyword evidence="2" id="KW-1133">Transmembrane helix</keyword>
<dbReference type="InterPro" id="IPR000477">
    <property type="entry name" value="RT_dom"/>
</dbReference>
<keyword evidence="5" id="KW-1185">Reference proteome</keyword>
<feature type="domain" description="Reverse transcriptase" evidence="3">
    <location>
        <begin position="734"/>
        <end position="912"/>
    </location>
</feature>
<dbReference type="STRING" id="53326.A0A016VPE7"/>
<dbReference type="OrthoDB" id="5868531at2759"/>
<evidence type="ECO:0000313" key="4">
    <source>
        <dbReference type="EMBL" id="EYC29295.1"/>
    </source>
</evidence>
<dbReference type="InterPro" id="IPR043128">
    <property type="entry name" value="Rev_trsase/Diguanyl_cyclase"/>
</dbReference>
<dbReference type="PANTHER" id="PTHR33064">
    <property type="entry name" value="POL PROTEIN"/>
    <property type="match status" value="1"/>
</dbReference>
<dbReference type="InterPro" id="IPR051320">
    <property type="entry name" value="Viral_Replic_Matur_Polypro"/>
</dbReference>
<dbReference type="EC" id="2.7.7.49" evidence="1"/>
<evidence type="ECO:0000256" key="2">
    <source>
        <dbReference type="SAM" id="Phobius"/>
    </source>
</evidence>
<keyword evidence="2" id="KW-0472">Membrane</keyword>
<dbReference type="AlphaFoldDB" id="A0A016VPE7"/>
<evidence type="ECO:0000256" key="1">
    <source>
        <dbReference type="ARBA" id="ARBA00012493"/>
    </source>
</evidence>
<dbReference type="Pfam" id="PF24664">
    <property type="entry name" value="Monjiviricetes_fusion"/>
    <property type="match status" value="1"/>
</dbReference>
<evidence type="ECO:0000313" key="5">
    <source>
        <dbReference type="Proteomes" id="UP000024635"/>
    </source>
</evidence>
<dbReference type="GO" id="GO:0003964">
    <property type="term" value="F:RNA-directed DNA polymerase activity"/>
    <property type="evidence" value="ECO:0007669"/>
    <property type="project" value="UniProtKB-EC"/>
</dbReference>
<comment type="caution">
    <text evidence="4">The sequence shown here is derived from an EMBL/GenBank/DDBJ whole genome shotgun (WGS) entry which is preliminary data.</text>
</comment>
<dbReference type="CDD" id="cd01647">
    <property type="entry name" value="RT_LTR"/>
    <property type="match status" value="1"/>
</dbReference>
<proteinExistence type="predicted"/>
<dbReference type="Gene3D" id="1.20.5.1890">
    <property type="match status" value="1"/>
</dbReference>
<dbReference type="SUPFAM" id="SSF161008">
    <property type="entry name" value="Viral glycoprotein ectodomain-like"/>
    <property type="match status" value="1"/>
</dbReference>
<dbReference type="SUPFAM" id="SSF56672">
    <property type="entry name" value="DNA/RNA polymerases"/>
    <property type="match status" value="1"/>
</dbReference>
<keyword evidence="2" id="KW-0812">Transmembrane</keyword>
<sequence length="988" mass="111920">MIFSDKEKISAEAKELAKEQFLTMFSSAPSDDSHLSHDERQDQRHYELNVRSHFLSFRLQEQINNDFRFLWGKVCNILNTEVRVINSIAKSDPTTAARILTNDDNVAAIMAGEVLLVSRCQSVKIDEIFYNNRINGICFAQTPIRVDTKIYFFLPGSNKELTTESVRVDCAHIPASIVKSGASWKTTNGEVHVSEIALNLPFHNYSEMIFSAPPIFHSEIARINSAIQLFSSQRNNQRDAGTTTKFRHSDEFNTELTKAEREGLQLASSIEENGAEVLQKGAKILMDAVPVRTIAVIVIFVIGFVFIIGICGCYYYCSCAGMCRRRRNYASNNEQCELGQKVSNIIMEETVQGPQKKTTYGFATTKFLSYVPIVMSIISSVEGKYNAPCFVPVKCHSEIISALKDTGSSITFINEKAVVRLKVTVTREKMTPAIAANGTTISFIGHGIIAITFSNITKEHRVLVTSHEFSPAPITLGMDFLTNIGKPLKFDFQRRILSVDRSSVPILGEKEVKTSKRTYAIRLPKKITLLPSSDNFVIAEIDGSFSDDCECVAEDTVSDLIPEGILVGKTLSCPGKSKSFPLRVLDTSNAHVTLYPNQHIANTEEIEKQLLRPINSVFEATETVRGNHAREQIKEKIDYVPEEVNSDDFDTGDCINKINWKDSKLHLDQKSRIVDLVNKYGDIFLGRNKSLGRYTGKIRHRIDLVENSEIPRQRAYRVPLQQRQEIEKQIRELLEHRIIEKSTSPFSAPIVLVKKKDSTWRFVVDYRKLNSITKTETYLIPNIQEIIDLIAGKAFYTTNDFKSGFHQIPMEKSHRERTAFQSFLGLFQFIMMPMGLKGSPGTFQRVMNSLIRELRSCTFAYIDDIVTCSDNFDDHIRDIEELFQRIRSFGMKLRLDKCVFAAEEVEYVGVLISKNGSRISPARTEKVRNFPTPTNVTAVKSFLGAASYFRRFIQNFAKIASPLTKLTSKTQKKFEWRTEQQNAFDVLL</sequence>
<accession>A0A016VPE7</accession>
<evidence type="ECO:0000259" key="3">
    <source>
        <dbReference type="PROSITE" id="PS50878"/>
    </source>
</evidence>
<dbReference type="SUPFAM" id="SSF50630">
    <property type="entry name" value="Acid proteases"/>
    <property type="match status" value="1"/>
</dbReference>
<dbReference type="PROSITE" id="PS50878">
    <property type="entry name" value="RT_POL"/>
    <property type="match status" value="1"/>
</dbReference>
<protein>
    <recommendedName>
        <fullName evidence="1">RNA-directed DNA polymerase</fullName>
        <ecNumber evidence="1">2.7.7.49</ecNumber>
    </recommendedName>
</protein>
<dbReference type="PANTHER" id="PTHR33064:SF37">
    <property type="entry name" value="RIBONUCLEASE H"/>
    <property type="match status" value="1"/>
</dbReference>
<gene>
    <name evidence="4" type="primary">Acey_s0006.g2893</name>
    <name evidence="4" type="ORF">Y032_0006g2893</name>
</gene>
<organism evidence="4 5">
    <name type="scientific">Ancylostoma ceylanicum</name>
    <dbReference type="NCBI Taxonomy" id="53326"/>
    <lineage>
        <taxon>Eukaryota</taxon>
        <taxon>Metazoa</taxon>
        <taxon>Ecdysozoa</taxon>
        <taxon>Nematoda</taxon>
        <taxon>Chromadorea</taxon>
        <taxon>Rhabditida</taxon>
        <taxon>Rhabditina</taxon>
        <taxon>Rhabditomorpha</taxon>
        <taxon>Strongyloidea</taxon>
        <taxon>Ancylostomatidae</taxon>
        <taxon>Ancylostomatinae</taxon>
        <taxon>Ancylostoma</taxon>
    </lineage>
</organism>
<dbReference type="Gene3D" id="3.30.70.270">
    <property type="match status" value="2"/>
</dbReference>
<name>A0A016VPE7_9BILA</name>
<dbReference type="InterPro" id="IPR021109">
    <property type="entry name" value="Peptidase_aspartic_dom_sf"/>
</dbReference>
<dbReference type="FunFam" id="3.30.70.270:FF:000020">
    <property type="entry name" value="Transposon Tf2-6 polyprotein-like Protein"/>
    <property type="match status" value="1"/>
</dbReference>
<dbReference type="InterPro" id="IPR043502">
    <property type="entry name" value="DNA/RNA_pol_sf"/>
</dbReference>
<dbReference type="Gene3D" id="2.40.70.10">
    <property type="entry name" value="Acid Proteases"/>
    <property type="match status" value="1"/>
</dbReference>
<dbReference type="Pfam" id="PF00078">
    <property type="entry name" value="RVT_1"/>
    <property type="match status" value="1"/>
</dbReference>
<dbReference type="CDD" id="cd00303">
    <property type="entry name" value="retropepsin_like"/>
    <property type="match status" value="1"/>
</dbReference>
<dbReference type="EMBL" id="JARK01001342">
    <property type="protein sequence ID" value="EYC29295.1"/>
    <property type="molecule type" value="Genomic_DNA"/>
</dbReference>
<dbReference type="Proteomes" id="UP000024635">
    <property type="component" value="Unassembled WGS sequence"/>
</dbReference>
<dbReference type="Gene3D" id="3.10.10.10">
    <property type="entry name" value="HIV Type 1 Reverse Transcriptase, subunit A, domain 1"/>
    <property type="match status" value="1"/>
</dbReference>
<reference evidence="5" key="1">
    <citation type="journal article" date="2015" name="Nat. Genet.">
        <title>The genome and transcriptome of the zoonotic hookworm Ancylostoma ceylanicum identify infection-specific gene families.</title>
        <authorList>
            <person name="Schwarz E.M."/>
            <person name="Hu Y."/>
            <person name="Antoshechkin I."/>
            <person name="Miller M.M."/>
            <person name="Sternberg P.W."/>
            <person name="Aroian R.V."/>
        </authorList>
    </citation>
    <scope>NUCLEOTIDE SEQUENCE</scope>
    <source>
        <strain evidence="5">HY135</strain>
    </source>
</reference>